<name>R7WKF2_9NOCA</name>
<sequence length="357" mass="37060">MSAAVNPEPAERQVLPERHDSAGGAEGPSIVALGGGHGLYATLRAARRVADAVTAVVTVADDGGSSGRLRAELGVIPPGDLRMALAALADDASDVAEWTETIQHRFGGTGALAGHSVGNLLLAGLTEVLGDPVEALDRLARLLRVRGRVLPMSPVALEIEADVQGLESDPRVSRCIRGQVAVATTPGKVRRVRLLPHDPPASPAAVSAVESADMVVLGPGSWFSSVIPHVLVPELFEALRTTPARKVLVLNLAPEPGETTGFSAERHLHVLSQHAPGFTVDHVVVDSASVPYGREREHLARAARGLNADVVYADVAATGTHVHDAAALAAVLADLASAPRGRTAIAPQGERKSASWQ</sequence>
<dbReference type="PANTHER" id="PTHR30135:SF3">
    <property type="entry name" value="GLUCONEOGENESIS FACTOR-RELATED"/>
    <property type="match status" value="1"/>
</dbReference>
<evidence type="ECO:0000256" key="1">
    <source>
        <dbReference type="ARBA" id="ARBA00022490"/>
    </source>
</evidence>
<gene>
    <name evidence="4" type="ORF">Rrhod_2864</name>
</gene>
<dbReference type="PATRIC" id="fig|1273125.3.peg.2734"/>
<keyword evidence="1 2" id="KW-0963">Cytoplasm</keyword>
<dbReference type="eggNOG" id="COG0391">
    <property type="taxonomic scope" value="Bacteria"/>
</dbReference>
<evidence type="ECO:0000256" key="2">
    <source>
        <dbReference type="HAMAP-Rule" id="MF_00973"/>
    </source>
</evidence>
<dbReference type="CDD" id="cd07187">
    <property type="entry name" value="YvcK_like"/>
    <property type="match status" value="1"/>
</dbReference>
<dbReference type="EMBL" id="APMY01000082">
    <property type="protein sequence ID" value="EOM75791.1"/>
    <property type="molecule type" value="Genomic_DNA"/>
</dbReference>
<comment type="function">
    <text evidence="2">Required for morphogenesis under gluconeogenic growth conditions.</text>
</comment>
<evidence type="ECO:0000313" key="5">
    <source>
        <dbReference type="Proteomes" id="UP000013525"/>
    </source>
</evidence>
<evidence type="ECO:0000256" key="3">
    <source>
        <dbReference type="SAM" id="MobiDB-lite"/>
    </source>
</evidence>
<evidence type="ECO:0000313" key="4">
    <source>
        <dbReference type="EMBL" id="EOM75791.1"/>
    </source>
</evidence>
<dbReference type="PANTHER" id="PTHR30135">
    <property type="entry name" value="UNCHARACTERIZED PROTEIN YVCK-RELATED"/>
    <property type="match status" value="1"/>
</dbReference>
<dbReference type="SUPFAM" id="SSF142338">
    <property type="entry name" value="CofD-like"/>
    <property type="match status" value="1"/>
</dbReference>
<dbReference type="InterPro" id="IPR038136">
    <property type="entry name" value="CofD-like_dom_sf"/>
</dbReference>
<protein>
    <recommendedName>
        <fullName evidence="2">Putative gluconeogenesis factor</fullName>
    </recommendedName>
</protein>
<comment type="caution">
    <text evidence="4">The sequence shown here is derived from an EMBL/GenBank/DDBJ whole genome shotgun (WGS) entry which is preliminary data.</text>
</comment>
<proteinExistence type="inferred from homology"/>
<comment type="subcellular location">
    <subcellularLocation>
        <location evidence="2">Cytoplasm</location>
    </subcellularLocation>
</comment>
<dbReference type="GO" id="GO:0005737">
    <property type="term" value="C:cytoplasm"/>
    <property type="evidence" value="ECO:0007669"/>
    <property type="project" value="UniProtKB-SubCell"/>
</dbReference>
<feature type="compositionally biased region" description="Basic and acidic residues" evidence="3">
    <location>
        <begin position="9"/>
        <end position="21"/>
    </location>
</feature>
<dbReference type="InterPro" id="IPR002882">
    <property type="entry name" value="CofD"/>
</dbReference>
<dbReference type="InterPro" id="IPR010119">
    <property type="entry name" value="Gluconeogen_factor"/>
</dbReference>
<accession>R7WKF2</accession>
<keyword evidence="5" id="KW-1185">Reference proteome</keyword>
<dbReference type="Proteomes" id="UP000013525">
    <property type="component" value="Unassembled WGS sequence"/>
</dbReference>
<dbReference type="AlphaFoldDB" id="R7WKF2"/>
<organism evidence="4 5">
    <name type="scientific">Rhodococcus rhodnii LMG 5362</name>
    <dbReference type="NCBI Taxonomy" id="1273125"/>
    <lineage>
        <taxon>Bacteria</taxon>
        <taxon>Bacillati</taxon>
        <taxon>Actinomycetota</taxon>
        <taxon>Actinomycetes</taxon>
        <taxon>Mycobacteriales</taxon>
        <taxon>Nocardiaceae</taxon>
        <taxon>Rhodococcus</taxon>
    </lineage>
</organism>
<feature type="region of interest" description="Disordered" evidence="3">
    <location>
        <begin position="1"/>
        <end position="28"/>
    </location>
</feature>
<comment type="similarity">
    <text evidence="2">Belongs to the gluconeogenesis factor family.</text>
</comment>
<dbReference type="NCBIfam" id="TIGR01826">
    <property type="entry name" value="CofD_related"/>
    <property type="match status" value="1"/>
</dbReference>
<dbReference type="Gene3D" id="3.40.50.10680">
    <property type="entry name" value="CofD-like domains"/>
    <property type="match status" value="1"/>
</dbReference>
<reference evidence="4 5" key="1">
    <citation type="journal article" date="2013" name="Genome Announc.">
        <title>Draft Genome Sequence of Rhodococcus rhodnii Strain LMG5362, a Symbiont of Rhodnius prolixus (Hemiptera, Reduviidae, Triatominae), the Principle Vector of Trypanosoma cruzi.</title>
        <authorList>
            <person name="Pachebat J.A."/>
            <person name="van Keulen G."/>
            <person name="Whitten M.M."/>
            <person name="Girdwood S."/>
            <person name="Del Sol R."/>
            <person name="Dyson P.J."/>
            <person name="Facey P.D."/>
        </authorList>
    </citation>
    <scope>NUCLEOTIDE SEQUENCE [LARGE SCALE GENOMIC DNA]</scope>
    <source>
        <strain evidence="4 5">LMG 5362</strain>
    </source>
</reference>
<dbReference type="GO" id="GO:0043743">
    <property type="term" value="F:LPPG:FO 2-phospho-L-lactate transferase activity"/>
    <property type="evidence" value="ECO:0007669"/>
    <property type="project" value="InterPro"/>
</dbReference>
<dbReference type="GO" id="GO:0008360">
    <property type="term" value="P:regulation of cell shape"/>
    <property type="evidence" value="ECO:0007669"/>
    <property type="project" value="UniProtKB-UniRule"/>
</dbReference>
<dbReference type="Pfam" id="PF01933">
    <property type="entry name" value="CofD"/>
    <property type="match status" value="1"/>
</dbReference>
<dbReference type="HAMAP" id="MF_00973">
    <property type="entry name" value="Gluconeogen_factor"/>
    <property type="match status" value="1"/>
</dbReference>